<dbReference type="GO" id="GO:0004376">
    <property type="term" value="F:GPI mannosyltransferase activity"/>
    <property type="evidence" value="ECO:0007669"/>
    <property type="project" value="InterPro"/>
</dbReference>
<keyword evidence="7 12" id="KW-0808">Transferase</keyword>
<feature type="transmembrane region" description="Helical" evidence="12">
    <location>
        <begin position="369"/>
        <end position="391"/>
    </location>
</feature>
<evidence type="ECO:0000256" key="4">
    <source>
        <dbReference type="ARBA" id="ARBA00013795"/>
    </source>
</evidence>
<dbReference type="GO" id="GO:0005789">
    <property type="term" value="C:endoplasmic reticulum membrane"/>
    <property type="evidence" value="ECO:0007669"/>
    <property type="project" value="UniProtKB-SubCell"/>
</dbReference>
<keyword evidence="6 12" id="KW-0328">Glycosyltransferase</keyword>
<keyword evidence="13" id="KW-0732">Signal</keyword>
<organism evidence="14 15">
    <name type="scientific">Aureobasidium pullulans</name>
    <name type="common">Black yeast</name>
    <name type="synonym">Pullularia pullulans</name>
    <dbReference type="NCBI Taxonomy" id="5580"/>
    <lineage>
        <taxon>Eukaryota</taxon>
        <taxon>Fungi</taxon>
        <taxon>Dikarya</taxon>
        <taxon>Ascomycota</taxon>
        <taxon>Pezizomycotina</taxon>
        <taxon>Dothideomycetes</taxon>
        <taxon>Dothideomycetidae</taxon>
        <taxon>Dothideales</taxon>
        <taxon>Saccotheciaceae</taxon>
        <taxon>Aureobasidium</taxon>
    </lineage>
</organism>
<evidence type="ECO:0000256" key="3">
    <source>
        <dbReference type="ARBA" id="ARBA00008698"/>
    </source>
</evidence>
<dbReference type="InterPro" id="IPR007315">
    <property type="entry name" value="PIG-V/Gpi18"/>
</dbReference>
<keyword evidence="11 12" id="KW-0472">Membrane</keyword>
<keyword evidence="8 12" id="KW-0812">Transmembrane</keyword>
<dbReference type="UniPathway" id="UPA00196"/>
<dbReference type="GO" id="GO:0031501">
    <property type="term" value="C:mannosyltransferase complex"/>
    <property type="evidence" value="ECO:0007669"/>
    <property type="project" value="TreeGrafter"/>
</dbReference>
<dbReference type="AlphaFoldDB" id="A0A4S9LXV5"/>
<feature type="chain" id="PRO_5020979213" description="GPI mannosyltransferase 2" evidence="13">
    <location>
        <begin position="30"/>
        <end position="467"/>
    </location>
</feature>
<feature type="signal peptide" evidence="13">
    <location>
        <begin position="1"/>
        <end position="29"/>
    </location>
</feature>
<feature type="transmembrane region" description="Helical" evidence="12">
    <location>
        <begin position="124"/>
        <end position="148"/>
    </location>
</feature>
<feature type="transmembrane region" description="Helical" evidence="12">
    <location>
        <begin position="444"/>
        <end position="463"/>
    </location>
</feature>
<evidence type="ECO:0000313" key="15">
    <source>
        <dbReference type="Proteomes" id="UP000306584"/>
    </source>
</evidence>
<dbReference type="Proteomes" id="UP000306584">
    <property type="component" value="Unassembled WGS sequence"/>
</dbReference>
<evidence type="ECO:0000256" key="12">
    <source>
        <dbReference type="RuleBase" id="RU363112"/>
    </source>
</evidence>
<accession>A0A4S9LXV5</accession>
<comment type="caution">
    <text evidence="14">The sequence shown here is derived from an EMBL/GenBank/DDBJ whole genome shotgun (WGS) entry which is preliminary data.</text>
</comment>
<evidence type="ECO:0000256" key="9">
    <source>
        <dbReference type="ARBA" id="ARBA00022824"/>
    </source>
</evidence>
<name>A0A4S9LXV5_AURPU</name>
<comment type="caution">
    <text evidence="12">Lacks conserved residue(s) required for the propagation of feature annotation.</text>
</comment>
<sequence length="467" mass="52497">MSNQMFADFRALACLFVLWKLLLLCIAYASPGPGYDTSTVLLLLRAQSAQSEQSEQSENTLLAHLAKRLVSKFVRWDALYFISVAQRGYLFEQEWAWGWGYTRLLSSISRVIPGAALSPLYAQAYTGVIISHVAHLSSVIILYGLVHHLPIMDRKQRRKVAFVAASLHIFSTAGLFLSAPYSESLFSMLNFLGVLLHARVPWEMPLEKYGPLSLFSLLLSGACFGLATTVRSNGLFSGLVYFHHVYMLFHSRINLRTIVTIVVIGISAAMILSGMLFPQYMAYQDFCVGPSASELRPWCTRTLPSIYSWVQEHYWNVGFLRYWTVSNIPLFLLALPMLLVLISTGLTAPSLWFEQPGLDRKKDYDHTMVYISCLALPQILLALLALTTFHVQIVNRIATGYPIWYIVLAVVIVSPSRAFEAGKVGRSQLERITNFFSKPATQELIFRGMIMYSIIQGGLYASFMPPA</sequence>
<keyword evidence="9 12" id="KW-0256">Endoplasmic reticulum</keyword>
<gene>
    <name evidence="14" type="ORF">D6D01_01919</name>
</gene>
<evidence type="ECO:0000256" key="6">
    <source>
        <dbReference type="ARBA" id="ARBA00022676"/>
    </source>
</evidence>
<dbReference type="EC" id="2.4.1.-" evidence="12"/>
<reference evidence="14 15" key="1">
    <citation type="submission" date="2018-10" db="EMBL/GenBank/DDBJ databases">
        <title>Fifty Aureobasidium pullulans genomes reveal a recombining polyextremotolerant generalist.</title>
        <authorList>
            <person name="Gostincar C."/>
            <person name="Turk M."/>
            <person name="Zajc J."/>
            <person name="Gunde-Cimerman N."/>
        </authorList>
    </citation>
    <scope>NUCLEOTIDE SEQUENCE [LARGE SCALE GENOMIC DNA]</scope>
    <source>
        <strain evidence="14 15">EXF-6604</strain>
    </source>
</reference>
<comment type="function">
    <text evidence="12">Mannosyltransferase involved in glycosylphosphatidylinositol-anchor biosynthesis.</text>
</comment>
<dbReference type="EMBL" id="QZBD01000038">
    <property type="protein sequence ID" value="THY34434.1"/>
    <property type="molecule type" value="Genomic_DNA"/>
</dbReference>
<evidence type="ECO:0000256" key="5">
    <source>
        <dbReference type="ARBA" id="ARBA00022502"/>
    </source>
</evidence>
<proteinExistence type="inferred from homology"/>
<dbReference type="Pfam" id="PF04188">
    <property type="entry name" value="Mannosyl_trans2"/>
    <property type="match status" value="1"/>
</dbReference>
<comment type="pathway">
    <text evidence="2 12">Glycolipid biosynthesis; glycosylphosphatidylinositol-anchor biosynthesis.</text>
</comment>
<keyword evidence="10 12" id="KW-1133">Transmembrane helix</keyword>
<dbReference type="GO" id="GO:0006506">
    <property type="term" value="P:GPI anchor biosynthetic process"/>
    <property type="evidence" value="ECO:0007669"/>
    <property type="project" value="UniProtKB-UniPathway"/>
</dbReference>
<evidence type="ECO:0000256" key="11">
    <source>
        <dbReference type="ARBA" id="ARBA00023136"/>
    </source>
</evidence>
<evidence type="ECO:0000256" key="8">
    <source>
        <dbReference type="ARBA" id="ARBA00022692"/>
    </source>
</evidence>
<feature type="transmembrane region" description="Helical" evidence="12">
    <location>
        <begin position="328"/>
        <end position="348"/>
    </location>
</feature>
<comment type="similarity">
    <text evidence="3 12">Belongs to the PIGV family.</text>
</comment>
<feature type="transmembrane region" description="Helical" evidence="12">
    <location>
        <begin position="258"/>
        <end position="277"/>
    </location>
</feature>
<protein>
    <recommendedName>
        <fullName evidence="4 12">GPI mannosyltransferase 2</fullName>
        <ecNumber evidence="12">2.4.1.-</ecNumber>
    </recommendedName>
</protein>
<evidence type="ECO:0000256" key="2">
    <source>
        <dbReference type="ARBA" id="ARBA00004687"/>
    </source>
</evidence>
<evidence type="ECO:0000256" key="10">
    <source>
        <dbReference type="ARBA" id="ARBA00022989"/>
    </source>
</evidence>
<dbReference type="PANTHER" id="PTHR12468:SF2">
    <property type="entry name" value="GPI MANNOSYLTRANSFERASE 2"/>
    <property type="match status" value="1"/>
</dbReference>
<dbReference type="GO" id="GO:0000009">
    <property type="term" value="F:alpha-1,6-mannosyltransferase activity"/>
    <property type="evidence" value="ECO:0007669"/>
    <property type="project" value="InterPro"/>
</dbReference>
<feature type="transmembrane region" description="Helical" evidence="12">
    <location>
        <begin position="403"/>
        <end position="423"/>
    </location>
</feature>
<evidence type="ECO:0000313" key="14">
    <source>
        <dbReference type="EMBL" id="THY34434.1"/>
    </source>
</evidence>
<feature type="transmembrane region" description="Helical" evidence="12">
    <location>
        <begin position="160"/>
        <end position="179"/>
    </location>
</feature>
<evidence type="ECO:0000256" key="7">
    <source>
        <dbReference type="ARBA" id="ARBA00022679"/>
    </source>
</evidence>
<evidence type="ECO:0000256" key="13">
    <source>
        <dbReference type="SAM" id="SignalP"/>
    </source>
</evidence>
<evidence type="ECO:0000256" key="1">
    <source>
        <dbReference type="ARBA" id="ARBA00004477"/>
    </source>
</evidence>
<comment type="subcellular location">
    <subcellularLocation>
        <location evidence="1 12">Endoplasmic reticulum membrane</location>
        <topology evidence="1 12">Multi-pass membrane protein</topology>
    </subcellularLocation>
</comment>
<dbReference type="PANTHER" id="PTHR12468">
    <property type="entry name" value="GPI MANNOSYLTRANSFERASE 2"/>
    <property type="match status" value="1"/>
</dbReference>
<keyword evidence="5 12" id="KW-0337">GPI-anchor biosynthesis</keyword>